<dbReference type="InterPro" id="IPR013442">
    <property type="entry name" value="SSO1393-like"/>
</dbReference>
<dbReference type="Gene3D" id="3.40.50.10770">
    <property type="entry name" value="Hypothetical protein VC1899 like domain (Restriction endonuclease-like)"/>
    <property type="match status" value="1"/>
</dbReference>
<accession>A0A348ALW5</accession>
<dbReference type="RefSeq" id="WP_126309006.1">
    <property type="nucleotide sequence ID" value="NZ_AP018449.1"/>
</dbReference>
<dbReference type="AlphaFoldDB" id="A0A348ALW5"/>
<evidence type="ECO:0000313" key="2">
    <source>
        <dbReference type="EMBL" id="BBB92063.1"/>
    </source>
</evidence>
<dbReference type="OrthoDB" id="1803092at2"/>
<protein>
    <submittedName>
        <fullName evidence="2">CRISPR-associated protein</fullName>
    </submittedName>
</protein>
<reference evidence="2 3" key="1">
    <citation type="journal article" date="2018" name="Int. J. Syst. Evol. Microbiol.">
        <title>Methylomusa anaerophila gen. nov., sp. nov., an anaerobic methanol-utilizing bacterium isolated from a microbial fuel cell.</title>
        <authorList>
            <person name="Amano N."/>
            <person name="Yamamuro A."/>
            <person name="Miyahara M."/>
            <person name="Kouzuma A."/>
            <person name="Abe T."/>
            <person name="Watanabe K."/>
        </authorList>
    </citation>
    <scope>NUCLEOTIDE SEQUENCE [LARGE SCALE GENOMIC DNA]</scope>
    <source>
        <strain evidence="2 3">MMFC1</strain>
    </source>
</reference>
<keyword evidence="3" id="KW-1185">Reference proteome</keyword>
<proteinExistence type="predicted"/>
<dbReference type="Proteomes" id="UP000276437">
    <property type="component" value="Chromosome"/>
</dbReference>
<gene>
    <name evidence="2" type="ORF">MAMMFC1_02748</name>
</gene>
<evidence type="ECO:0000313" key="3">
    <source>
        <dbReference type="Proteomes" id="UP000276437"/>
    </source>
</evidence>
<dbReference type="Pfam" id="PF09651">
    <property type="entry name" value="Cas_APE2256"/>
    <property type="match status" value="1"/>
</dbReference>
<sequence>MKRIVTTVGASIFENYKHQHLDFGDLYARVQRPHTEWEGLKPRIERIKKAVLPWAQNNDIASAEISSILKIERELGETADIIFLATDTVDSRLAAEIIFEAMLAWPGDRNVVFNPKEDIIAGLQVENCKTLERDGLPNLIECLYKIIQETYFENTVFNITGGYKAIIPCMTIMAQVNKIPIYYTFERTNELIRIPQAPIEIDYGIFEKYSHVLGDLKKGIEEDWKHYCYKHNIGEDIKNCVWEEEGMAALNSIGQIFWQRYQSFIFIEVPRGGKYFTENDPNVKRELNRAIRQMFSDISNFNFEIQTLRHDQIKHVAIEDTYVYKSTNPPFRIQYKITPGKKIRLINYCYINSDHVHDRYEALLREEYNIWRKADYTVVSFPK</sequence>
<organism evidence="2 3">
    <name type="scientific">Methylomusa anaerophila</name>
    <dbReference type="NCBI Taxonomy" id="1930071"/>
    <lineage>
        <taxon>Bacteria</taxon>
        <taxon>Bacillati</taxon>
        <taxon>Bacillota</taxon>
        <taxon>Negativicutes</taxon>
        <taxon>Selenomonadales</taxon>
        <taxon>Sporomusaceae</taxon>
        <taxon>Methylomusa</taxon>
    </lineage>
</organism>
<name>A0A348ALW5_9FIRM</name>
<dbReference type="KEGG" id="mana:MAMMFC1_02748"/>
<dbReference type="EMBL" id="AP018449">
    <property type="protein sequence ID" value="BBB92063.1"/>
    <property type="molecule type" value="Genomic_DNA"/>
</dbReference>
<feature type="domain" description="CRISPR system ring nuclease SSO1393-like" evidence="1">
    <location>
        <begin position="61"/>
        <end position="196"/>
    </location>
</feature>
<evidence type="ECO:0000259" key="1">
    <source>
        <dbReference type="Pfam" id="PF09651"/>
    </source>
</evidence>